<dbReference type="EnsemblPlants" id="HORVU.MOREX.r3.7HG0721610.1">
    <property type="protein sequence ID" value="HORVU.MOREX.r3.7HG0721610.1"/>
    <property type="gene ID" value="HORVU.MOREX.r3.7HG0721610"/>
</dbReference>
<evidence type="ECO:0000256" key="2">
    <source>
        <dbReference type="ARBA" id="ARBA00022723"/>
    </source>
</evidence>
<evidence type="ECO:0000259" key="5">
    <source>
        <dbReference type="PROSITE" id="PS51795"/>
    </source>
</evidence>
<sequence>MQTDKNKSGLASLASVVYNPGLPRSPPSAQASVPRHTTRARTHALSTSQEQEQRRPCHACASIRMGEEAASTAAPASLSSSSSSSSSSLLAAAAVKGDEERYVKVASRFFRVRPGGLARRHHFLDSCFLCKASISRDRDIFMYKGDEAFCGEECRQEQMAMDEALHAVARRRHKQVTAEQAASTARREATAASMAHRRPTVANLGAVARTPVAAS</sequence>
<reference evidence="6" key="3">
    <citation type="submission" date="2022-01" db="UniProtKB">
        <authorList>
            <consortium name="EnsemblPlants"/>
        </authorList>
    </citation>
    <scope>IDENTIFICATION</scope>
    <source>
        <strain evidence="6">subsp. vulgare</strain>
    </source>
</reference>
<dbReference type="OrthoDB" id="1916924at2759"/>
<reference evidence="7" key="1">
    <citation type="journal article" date="2012" name="Nature">
        <title>A physical, genetic and functional sequence assembly of the barley genome.</title>
        <authorList>
            <consortium name="The International Barley Genome Sequencing Consortium"/>
            <person name="Mayer K.F."/>
            <person name="Waugh R."/>
            <person name="Brown J.W."/>
            <person name="Schulman A."/>
            <person name="Langridge P."/>
            <person name="Platzer M."/>
            <person name="Fincher G.B."/>
            <person name="Muehlbauer G.J."/>
            <person name="Sato K."/>
            <person name="Close T.J."/>
            <person name="Wise R.P."/>
            <person name="Stein N."/>
        </authorList>
    </citation>
    <scope>NUCLEOTIDE SEQUENCE [LARGE SCALE GENOMIC DNA]</scope>
    <source>
        <strain evidence="7">cv. Morex</strain>
    </source>
</reference>
<evidence type="ECO:0000313" key="7">
    <source>
        <dbReference type="Proteomes" id="UP000011116"/>
    </source>
</evidence>
<dbReference type="InterPro" id="IPR044533">
    <property type="entry name" value="FLZ1/2/3"/>
</dbReference>
<dbReference type="Gramene" id="HORVU.MOREX.r2.7HG0598450.1">
    <property type="protein sequence ID" value="HORVU.MOREX.r2.7HG0598450.1"/>
    <property type="gene ID" value="HORVU.MOREX.r2.7HG0598450"/>
</dbReference>
<dbReference type="PROSITE" id="PS51795">
    <property type="entry name" value="ZF_FLZ"/>
    <property type="match status" value="1"/>
</dbReference>
<dbReference type="AlphaFoldDB" id="A0A8I6Z6Q9"/>
<evidence type="ECO:0000256" key="3">
    <source>
        <dbReference type="PROSITE-ProRule" id="PRU01131"/>
    </source>
</evidence>
<comment type="similarity">
    <text evidence="1">Belongs to the FLZ family.</text>
</comment>
<evidence type="ECO:0000256" key="1">
    <source>
        <dbReference type="ARBA" id="ARBA00009374"/>
    </source>
</evidence>
<dbReference type="RefSeq" id="XP_044958254.1">
    <property type="nucleotide sequence ID" value="XM_045102319.1"/>
</dbReference>
<keyword evidence="7" id="KW-1185">Reference proteome</keyword>
<evidence type="ECO:0000313" key="6">
    <source>
        <dbReference type="EnsemblPlants" id="HORVU.MOREX.r3.7HG0721610.1"/>
    </source>
</evidence>
<gene>
    <name evidence="6" type="primary">LOC123409407</name>
</gene>
<dbReference type="GeneID" id="123409407"/>
<feature type="domain" description="FLZ-type" evidence="5">
    <location>
        <begin position="122"/>
        <end position="166"/>
    </location>
</feature>
<accession>A0A8I6Z6Q9</accession>
<protein>
    <recommendedName>
        <fullName evidence="5">FLZ-type domain-containing protein</fullName>
    </recommendedName>
</protein>
<reference evidence="6" key="2">
    <citation type="submission" date="2020-10" db="EMBL/GenBank/DDBJ databases">
        <authorList>
            <person name="Scholz U."/>
            <person name="Mascher M."/>
            <person name="Fiebig A."/>
        </authorList>
    </citation>
    <scope>NUCLEOTIDE SEQUENCE [LARGE SCALE GENOMIC DNA]</scope>
    <source>
        <strain evidence="6">cv. Morex</strain>
    </source>
</reference>
<evidence type="ECO:0000256" key="4">
    <source>
        <dbReference type="SAM" id="MobiDB-lite"/>
    </source>
</evidence>
<dbReference type="Proteomes" id="UP000011116">
    <property type="component" value="Chromosome 7H"/>
</dbReference>
<dbReference type="Pfam" id="PF04570">
    <property type="entry name" value="zf-FLZ"/>
    <property type="match status" value="1"/>
</dbReference>
<feature type="zinc finger region" description="FLZ-type" evidence="3">
    <location>
        <begin position="122"/>
        <end position="166"/>
    </location>
</feature>
<dbReference type="Gramene" id="HORVU.MOREX.r3.7HG0721610.1">
    <property type="protein sequence ID" value="HORVU.MOREX.r3.7HG0721610.1"/>
    <property type="gene ID" value="HORVU.MOREX.r3.7HG0721610"/>
</dbReference>
<dbReference type="PANTHER" id="PTHR46057">
    <property type="entry name" value="FCS-LIKE ZINC FINGER 1-RELATED"/>
    <property type="match status" value="1"/>
</dbReference>
<proteinExistence type="inferred from homology"/>
<feature type="region of interest" description="Disordered" evidence="4">
    <location>
        <begin position="17"/>
        <end position="57"/>
    </location>
</feature>
<dbReference type="GO" id="GO:0046872">
    <property type="term" value="F:metal ion binding"/>
    <property type="evidence" value="ECO:0007669"/>
    <property type="project" value="UniProtKB-KW"/>
</dbReference>
<organism evidence="6 7">
    <name type="scientific">Hordeum vulgare subsp. vulgare</name>
    <name type="common">Domesticated barley</name>
    <dbReference type="NCBI Taxonomy" id="112509"/>
    <lineage>
        <taxon>Eukaryota</taxon>
        <taxon>Viridiplantae</taxon>
        <taxon>Streptophyta</taxon>
        <taxon>Embryophyta</taxon>
        <taxon>Tracheophyta</taxon>
        <taxon>Spermatophyta</taxon>
        <taxon>Magnoliopsida</taxon>
        <taxon>Liliopsida</taxon>
        <taxon>Poales</taxon>
        <taxon>Poaceae</taxon>
        <taxon>BOP clade</taxon>
        <taxon>Pooideae</taxon>
        <taxon>Triticodae</taxon>
        <taxon>Triticeae</taxon>
        <taxon>Hordeinae</taxon>
        <taxon>Hordeum</taxon>
    </lineage>
</organism>
<dbReference type="InterPro" id="IPR007650">
    <property type="entry name" value="Zf-FLZ_dom"/>
</dbReference>
<name>A0A8I6Z6Q9_HORVV</name>
<dbReference type="PANTHER" id="PTHR46057:SF11">
    <property type="entry name" value="OS06G0714800 PROTEIN"/>
    <property type="match status" value="1"/>
</dbReference>
<dbReference type="KEGG" id="hvg:123409407"/>
<keyword evidence="2" id="KW-0479">Metal-binding</keyword>